<name>A0A564Z1F5_HYMDI</name>
<dbReference type="EMBL" id="CABIJS010000555">
    <property type="protein sequence ID" value="VUZ53351.1"/>
    <property type="molecule type" value="Genomic_DNA"/>
</dbReference>
<gene>
    <name evidence="1" type="ORF">WMSIL1_LOCUS11823</name>
</gene>
<dbReference type="Proteomes" id="UP000321570">
    <property type="component" value="Unassembled WGS sequence"/>
</dbReference>
<feature type="non-terminal residue" evidence="1">
    <location>
        <position position="1"/>
    </location>
</feature>
<dbReference type="AlphaFoldDB" id="A0A564Z1F5"/>
<keyword evidence="2" id="KW-1185">Reference proteome</keyword>
<organism evidence="1 2">
    <name type="scientific">Hymenolepis diminuta</name>
    <name type="common">Rat tapeworm</name>
    <dbReference type="NCBI Taxonomy" id="6216"/>
    <lineage>
        <taxon>Eukaryota</taxon>
        <taxon>Metazoa</taxon>
        <taxon>Spiralia</taxon>
        <taxon>Lophotrochozoa</taxon>
        <taxon>Platyhelminthes</taxon>
        <taxon>Cestoda</taxon>
        <taxon>Eucestoda</taxon>
        <taxon>Cyclophyllidea</taxon>
        <taxon>Hymenolepididae</taxon>
        <taxon>Hymenolepis</taxon>
    </lineage>
</organism>
<evidence type="ECO:0000313" key="1">
    <source>
        <dbReference type="EMBL" id="VUZ53351.1"/>
    </source>
</evidence>
<reference evidence="1 2" key="1">
    <citation type="submission" date="2019-07" db="EMBL/GenBank/DDBJ databases">
        <authorList>
            <person name="Jastrzebski P J."/>
            <person name="Paukszto L."/>
            <person name="Jastrzebski P J."/>
        </authorList>
    </citation>
    <scope>NUCLEOTIDE SEQUENCE [LARGE SCALE GENOMIC DNA]</scope>
    <source>
        <strain evidence="1 2">WMS-il1</strain>
    </source>
</reference>
<accession>A0A564Z1F5</accession>
<evidence type="ECO:0000313" key="2">
    <source>
        <dbReference type="Proteomes" id="UP000321570"/>
    </source>
</evidence>
<sequence>CGVCLQRPPQPISNQYPHHLALFVFKDQARGQRPISSSFAIKFLLSYRLQIYKPTLLNTFRVLTTLGAADSVRRYLDCLGGLPSCSKRVYLCSIRYTKCKIVIVGCQKSINTLR</sequence>
<proteinExistence type="predicted"/>
<protein>
    <submittedName>
        <fullName evidence="1">Uncharacterized protein</fullName>
    </submittedName>
</protein>